<evidence type="ECO:0000256" key="4">
    <source>
        <dbReference type="ARBA" id="ARBA00023136"/>
    </source>
</evidence>
<dbReference type="SUPFAM" id="SSF48452">
    <property type="entry name" value="TPR-like"/>
    <property type="match status" value="1"/>
</dbReference>
<accession>A0A438AGZ3</accession>
<dbReference type="Pfam" id="PF07219">
    <property type="entry name" value="HemY_N"/>
    <property type="match status" value="1"/>
</dbReference>
<feature type="compositionally biased region" description="Basic and acidic residues" evidence="5">
    <location>
        <begin position="518"/>
        <end position="528"/>
    </location>
</feature>
<comment type="caution">
    <text evidence="8">The sequence shown here is derived from an EMBL/GenBank/DDBJ whole genome shotgun (WGS) entry which is preliminary data.</text>
</comment>
<feature type="transmembrane region" description="Helical" evidence="6">
    <location>
        <begin position="49"/>
        <end position="76"/>
    </location>
</feature>
<evidence type="ECO:0000256" key="1">
    <source>
        <dbReference type="ARBA" id="ARBA00004370"/>
    </source>
</evidence>
<name>A0A438AGZ3_9RHOB</name>
<evidence type="ECO:0000313" key="9">
    <source>
        <dbReference type="Proteomes" id="UP000285908"/>
    </source>
</evidence>
<keyword evidence="9" id="KW-1185">Reference proteome</keyword>
<keyword evidence="3 6" id="KW-1133">Transmembrane helix</keyword>
<dbReference type="AlphaFoldDB" id="A0A438AGZ3"/>
<gene>
    <name evidence="8" type="ORF">EKE94_10985</name>
</gene>
<keyword evidence="4 6" id="KW-0472">Membrane</keyword>
<evidence type="ECO:0000256" key="3">
    <source>
        <dbReference type="ARBA" id="ARBA00022989"/>
    </source>
</evidence>
<evidence type="ECO:0000256" key="5">
    <source>
        <dbReference type="SAM" id="MobiDB-lite"/>
    </source>
</evidence>
<dbReference type="InterPro" id="IPR011990">
    <property type="entry name" value="TPR-like_helical_dom_sf"/>
</dbReference>
<dbReference type="EMBL" id="RQXX01000003">
    <property type="protein sequence ID" value="RVV97983.1"/>
    <property type="molecule type" value="Genomic_DNA"/>
</dbReference>
<sequence length="528" mass="57366">MLWSLIKIVVFLVLVALATIGASYLLDTEGGVRVAVAGTEFTLGPLQAVIALLVLLFAVWVVVKLVGLVVAFLRFLNGDETALTRYFTRNRERKGFQALADAVMALASGEGRVALSKADRAERYLHRPELTRLITAQAAEMVGDKRRAEEVYRALLADDRTRFVGVRGLMKQKLDDNDTETAFKLAEKAFALKPQHEETQDVLLRLQAQRHDWDGARRTLGAKLKHGSLPRDVHRRRDAVLALSAAREVAEEGKTVEAREAAIEANRLSPDLIPAAALAARQYIAQGKDRYAARVLKKAWEAQPHPELAAAFAEIRPDETPEQRLKRFNALTRTHPSHPETRMLDAELHIAAEDFPGARRALGDLVTSHPSARAMTLMAAIERGEGASDDLTRGWLTRALSAPRGPQWVCDKCQNIEMRWTPVCGNCGAFDTMTWREPPSGEVVLPTGGEMLPLLVGTTEGAPTSVPAPDAAATGGTTSPGGPATPDATTPGDVPPVGADRRPTATSVPEAEVIVPQDQRDEANATKK</sequence>
<dbReference type="Proteomes" id="UP000285908">
    <property type="component" value="Unassembled WGS sequence"/>
</dbReference>
<feature type="compositionally biased region" description="Low complexity" evidence="5">
    <location>
        <begin position="467"/>
        <end position="497"/>
    </location>
</feature>
<evidence type="ECO:0000313" key="8">
    <source>
        <dbReference type="EMBL" id="RVV97983.1"/>
    </source>
</evidence>
<dbReference type="OrthoDB" id="9798343at2"/>
<dbReference type="GO" id="GO:0016020">
    <property type="term" value="C:membrane"/>
    <property type="evidence" value="ECO:0007669"/>
    <property type="project" value="UniProtKB-SubCell"/>
</dbReference>
<dbReference type="Gene3D" id="1.25.40.10">
    <property type="entry name" value="Tetratricopeptide repeat domain"/>
    <property type="match status" value="1"/>
</dbReference>
<keyword evidence="2 6" id="KW-0812">Transmembrane</keyword>
<feature type="region of interest" description="Disordered" evidence="5">
    <location>
        <begin position="456"/>
        <end position="528"/>
    </location>
</feature>
<organism evidence="8 9">
    <name type="scientific">Mesobaculum littorinae</name>
    <dbReference type="NCBI Taxonomy" id="2486419"/>
    <lineage>
        <taxon>Bacteria</taxon>
        <taxon>Pseudomonadati</taxon>
        <taxon>Pseudomonadota</taxon>
        <taxon>Alphaproteobacteria</taxon>
        <taxon>Rhodobacterales</taxon>
        <taxon>Roseobacteraceae</taxon>
        <taxon>Mesobaculum</taxon>
    </lineage>
</organism>
<reference evidence="8 9" key="1">
    <citation type="submission" date="2018-11" db="EMBL/GenBank/DDBJ databases">
        <title>Mesobaculum littorinae gen. nov., sp. nov., isolated from Littorina scabra that represents a novel genus of the order Rhodobacteraceae.</title>
        <authorList>
            <person name="Li F."/>
        </authorList>
    </citation>
    <scope>NUCLEOTIDE SEQUENCE [LARGE SCALE GENOMIC DNA]</scope>
    <source>
        <strain evidence="8 9">M0103</strain>
    </source>
</reference>
<evidence type="ECO:0000256" key="6">
    <source>
        <dbReference type="SAM" id="Phobius"/>
    </source>
</evidence>
<evidence type="ECO:0000256" key="2">
    <source>
        <dbReference type="ARBA" id="ARBA00022692"/>
    </source>
</evidence>
<feature type="domain" description="HemY N-terminal" evidence="7">
    <location>
        <begin position="30"/>
        <end position="141"/>
    </location>
</feature>
<dbReference type="PIRSF" id="PIRSF031802">
    <property type="entry name" value="UCP031802"/>
    <property type="match status" value="1"/>
</dbReference>
<comment type="subcellular location">
    <subcellularLocation>
        <location evidence="1">Membrane</location>
    </subcellularLocation>
</comment>
<dbReference type="RefSeq" id="WP_127906648.1">
    <property type="nucleotide sequence ID" value="NZ_RQXX01000003.1"/>
</dbReference>
<proteinExistence type="predicted"/>
<dbReference type="InterPro" id="IPR010817">
    <property type="entry name" value="HemY_N"/>
</dbReference>
<protein>
    <submittedName>
        <fullName evidence="8">Heme biosynthesis protein HemY</fullName>
    </submittedName>
</protein>
<dbReference type="InterPro" id="IPR016982">
    <property type="entry name" value="Mms48"/>
</dbReference>
<evidence type="ECO:0000259" key="7">
    <source>
        <dbReference type="Pfam" id="PF07219"/>
    </source>
</evidence>